<evidence type="ECO:0000313" key="2">
    <source>
        <dbReference type="Proteomes" id="UP000252345"/>
    </source>
</evidence>
<dbReference type="Proteomes" id="UP000252345">
    <property type="component" value="Unassembled WGS sequence"/>
</dbReference>
<protein>
    <submittedName>
        <fullName evidence="1">Uncharacterized protein</fullName>
    </submittedName>
</protein>
<proteinExistence type="predicted"/>
<sequence length="79" mass="8605">MITLTPMPPQTTHNGRSDMSRFEAITPGKAQHMVPNQAETMYTCVDLAVRKQARKEVKVPTSTNHTALLGATSLILAKA</sequence>
<reference evidence="1 2" key="1">
    <citation type="submission" date="2017-10" db="EMBL/GenBank/DDBJ databases">
        <title>Bifidobacterium xylocopum sp. nov. and Bifidobacterium aemilianum sp. nov., from the carpenter bee (Xylocopa violacea) digestive tract.</title>
        <authorList>
            <person name="Alberoni D."/>
            <person name="Baffoni L."/>
            <person name="Di Gioia D."/>
            <person name="Gaggia F."/>
            <person name="Biavati B."/>
        </authorList>
    </citation>
    <scope>NUCLEOTIDE SEQUENCE [LARGE SCALE GENOMIC DNA]</scope>
    <source>
        <strain evidence="1 2">XV2</strain>
    </source>
</reference>
<accession>A0A366KB19</accession>
<gene>
    <name evidence="1" type="ORF">CRD59_06420</name>
</gene>
<organism evidence="1 2">
    <name type="scientific">Bifidobacterium xylocopae</name>
    <dbReference type="NCBI Taxonomy" id="2493119"/>
    <lineage>
        <taxon>Bacteria</taxon>
        <taxon>Bacillati</taxon>
        <taxon>Actinomycetota</taxon>
        <taxon>Actinomycetes</taxon>
        <taxon>Bifidobacteriales</taxon>
        <taxon>Bifidobacteriaceae</taxon>
        <taxon>Bifidobacterium</taxon>
    </lineage>
</organism>
<dbReference type="AlphaFoldDB" id="A0A366KB19"/>
<comment type="caution">
    <text evidence="1">The sequence shown here is derived from an EMBL/GenBank/DDBJ whole genome shotgun (WGS) entry which is preliminary data.</text>
</comment>
<evidence type="ECO:0000313" key="1">
    <source>
        <dbReference type="EMBL" id="RBP98925.1"/>
    </source>
</evidence>
<name>A0A366KB19_9BIFI</name>
<keyword evidence="2" id="KW-1185">Reference proteome</keyword>
<dbReference type="EMBL" id="PDCH01000015">
    <property type="protein sequence ID" value="RBP98925.1"/>
    <property type="molecule type" value="Genomic_DNA"/>
</dbReference>